<evidence type="ECO:0000259" key="2">
    <source>
        <dbReference type="Pfam" id="PF08975"/>
    </source>
</evidence>
<dbReference type="InterPro" id="IPR015069">
    <property type="entry name" value="2H-PEstase_DUF1868"/>
</dbReference>
<organism evidence="3 4">
    <name type="scientific">Pseudomonas syringae pv. primulae</name>
    <dbReference type="NCBI Taxonomy" id="251707"/>
    <lineage>
        <taxon>Bacteria</taxon>
        <taxon>Pseudomonadati</taxon>
        <taxon>Pseudomonadota</taxon>
        <taxon>Gammaproteobacteria</taxon>
        <taxon>Pseudomonadales</taxon>
        <taxon>Pseudomonadaceae</taxon>
        <taxon>Pseudomonas</taxon>
    </lineage>
</organism>
<evidence type="ECO:0000313" key="3">
    <source>
        <dbReference type="EMBL" id="KPY42065.1"/>
    </source>
</evidence>
<dbReference type="Gene3D" id="3.90.1140.10">
    <property type="entry name" value="Cyclic phosphodiesterase"/>
    <property type="match status" value="1"/>
</dbReference>
<evidence type="ECO:0000256" key="1">
    <source>
        <dbReference type="SAM" id="SignalP"/>
    </source>
</evidence>
<protein>
    <recommendedName>
        <fullName evidence="2">DUF1868 domain-containing protein</fullName>
    </recommendedName>
</protein>
<proteinExistence type="predicted"/>
<reference evidence="3 4" key="1">
    <citation type="submission" date="2015-09" db="EMBL/GenBank/DDBJ databases">
        <title>Genome announcement of multiple Pseudomonas syringae strains.</title>
        <authorList>
            <person name="Thakur S."/>
            <person name="Wang P.W."/>
            <person name="Gong Y."/>
            <person name="Weir B.S."/>
            <person name="Guttman D.S."/>
        </authorList>
    </citation>
    <scope>NUCLEOTIDE SEQUENCE [LARGE SCALE GENOMIC DNA]</scope>
    <source>
        <strain evidence="3 4">ICMP3956</strain>
    </source>
</reference>
<dbReference type="Proteomes" id="UP000050562">
    <property type="component" value="Unassembled WGS sequence"/>
</dbReference>
<dbReference type="InterPro" id="IPR009097">
    <property type="entry name" value="Cyclic_Pdiesterase"/>
</dbReference>
<feature type="chain" id="PRO_5006172214" description="DUF1868 domain-containing protein" evidence="1">
    <location>
        <begin position="26"/>
        <end position="276"/>
    </location>
</feature>
<accession>A0A0P9YAE8</accession>
<sequence>MTNVQLLRRAFLFQACAMTTGVALAASPASPLLTMPQHKGTRPSDVNRKFFENGKARPFAGNTIISQIPLRTPLSDALTTVRNTLAAQKFSQCLSLLPPSSYHMTVFEGVIDEQRKPPFWPVEVAKDASVQACTDYFTERLIDFDLDDEFELRMQVDDFNVHKDSGATIRLVPASVQENRKLRDLRDRLAQRLGIRAPDHEQYGFHISLGYLVKWMTDAQTLEYAAVQQKCLTFLRETLEVFALDAPRFCTFNDMLTFDDKFAIGTQPETISNGAF</sequence>
<evidence type="ECO:0000313" key="4">
    <source>
        <dbReference type="Proteomes" id="UP000050562"/>
    </source>
</evidence>
<feature type="signal peptide" evidence="1">
    <location>
        <begin position="1"/>
        <end position="25"/>
    </location>
</feature>
<name>A0A0P9YAE8_9PSED</name>
<gene>
    <name evidence="3" type="ORF">ALO52_03428</name>
</gene>
<dbReference type="AlphaFoldDB" id="A0A0P9YAE8"/>
<dbReference type="SUPFAM" id="SSF55144">
    <property type="entry name" value="LigT-like"/>
    <property type="match status" value="1"/>
</dbReference>
<feature type="domain" description="DUF1868" evidence="2">
    <location>
        <begin position="49"/>
        <end position="161"/>
    </location>
</feature>
<dbReference type="EMBL" id="LJRC01000001">
    <property type="protein sequence ID" value="KPY42065.1"/>
    <property type="molecule type" value="Genomic_DNA"/>
</dbReference>
<dbReference type="PATRIC" id="fig|251707.3.peg.4505"/>
<dbReference type="RefSeq" id="WP_057407777.1">
    <property type="nucleotide sequence ID" value="NZ_LJRC01000001.1"/>
</dbReference>
<dbReference type="Pfam" id="PF08975">
    <property type="entry name" value="2H-phosphodiest"/>
    <property type="match status" value="1"/>
</dbReference>
<keyword evidence="1" id="KW-0732">Signal</keyword>
<comment type="caution">
    <text evidence="3">The sequence shown here is derived from an EMBL/GenBank/DDBJ whole genome shotgun (WGS) entry which is preliminary data.</text>
</comment>